<protein>
    <submittedName>
        <fullName evidence="2">Uncharacterized protein</fullName>
    </submittedName>
</protein>
<comment type="caution">
    <text evidence="2">The sequence shown here is derived from an EMBL/GenBank/DDBJ whole genome shotgun (WGS) entry which is preliminary data.</text>
</comment>
<dbReference type="GeneID" id="54329115"/>
<evidence type="ECO:0000313" key="2">
    <source>
        <dbReference type="EMBL" id="KAA8647716.1"/>
    </source>
</evidence>
<feature type="compositionally biased region" description="Polar residues" evidence="1">
    <location>
        <begin position="80"/>
        <end position="90"/>
    </location>
</feature>
<evidence type="ECO:0000313" key="3">
    <source>
        <dbReference type="Proteomes" id="UP000324241"/>
    </source>
</evidence>
<dbReference type="VEuPathDB" id="FungiDB:EYZ11_000213"/>
<dbReference type="OrthoDB" id="5376140at2759"/>
<name>A0A5M9MP87_9EURO</name>
<evidence type="ECO:0000256" key="1">
    <source>
        <dbReference type="SAM" id="MobiDB-lite"/>
    </source>
</evidence>
<sequence>MQTAANGGPEMQDGGNTTSTPRCGSPTSETPKPTVGLLSKEPATDTVPANCGQQIREIDQSGAVEATNPTSEFSRPVSDISRQTPCSIDSTPADAPVTAIAAGHSRPSECDESHGSALSTASIVQQEGSCRDPAWWKIWLGSGHNPQEGISPESCPPSRVNGPWGSWGEILSSLKGKYIQATLRAPNIACDRASRHVLYIHEVQTSANNVPSPQLVATKYSFLADHPALETEEPIARDRELLLHFQDASQMAEKEDAEVINFVSDVVAIDAVELPGRVAYISEAPDTNTGFFARCGIRDGSRMKSLFVTPLRPSLCAASSQLPPPRFPHCLLLRFLTSPRKIRGSLWDFQTQDTESGRYWLPGGLELSPIVEDAAIYLGSAASVIADLDGQRSTLPDWEEGRAPRIAIISGSSSSTSQQWLDPLDPLRYCDLVAKSPTLSPDFIVLALPHIILHARFRRSIANTMWNLLRQGYSVSLKPLSLRNSDKEKEQSVLLLAAPSVTNPLWVDDTFSDLNATFVMGDSQSDSSTSPTTSTEICWSGPPSAGEVKFEIPEAGLSTSSQGELPATASDGEANDSKESLGGLLYPPSRNAAHLIAAVISRIIGELSKENHPTTSNLQVLNNGVSKGIKRMRV</sequence>
<feature type="compositionally biased region" description="Low complexity" evidence="1">
    <location>
        <begin position="523"/>
        <end position="535"/>
    </location>
</feature>
<organism evidence="2 3">
    <name type="scientific">Aspergillus tanneri</name>
    <dbReference type="NCBI Taxonomy" id="1220188"/>
    <lineage>
        <taxon>Eukaryota</taxon>
        <taxon>Fungi</taxon>
        <taxon>Dikarya</taxon>
        <taxon>Ascomycota</taxon>
        <taxon>Pezizomycotina</taxon>
        <taxon>Eurotiomycetes</taxon>
        <taxon>Eurotiomycetidae</taxon>
        <taxon>Eurotiales</taxon>
        <taxon>Aspergillaceae</taxon>
        <taxon>Aspergillus</taxon>
        <taxon>Aspergillus subgen. Circumdati</taxon>
    </lineage>
</organism>
<feature type="region of interest" description="Disordered" evidence="1">
    <location>
        <begin position="522"/>
        <end position="542"/>
    </location>
</feature>
<dbReference type="Proteomes" id="UP000324241">
    <property type="component" value="Unassembled WGS sequence"/>
</dbReference>
<feature type="compositionally biased region" description="Polar residues" evidence="1">
    <location>
        <begin position="14"/>
        <end position="31"/>
    </location>
</feature>
<feature type="region of interest" description="Disordered" evidence="1">
    <location>
        <begin position="556"/>
        <end position="583"/>
    </location>
</feature>
<reference evidence="2 3" key="1">
    <citation type="submission" date="2019-08" db="EMBL/GenBank/DDBJ databases">
        <title>The genome sequence of a newly discovered highly antifungal drug resistant Aspergillus species, Aspergillus tanneri NIH 1004.</title>
        <authorList>
            <person name="Mounaud S."/>
            <person name="Singh I."/>
            <person name="Joardar V."/>
            <person name="Pakala S."/>
            <person name="Pakala S."/>
            <person name="Venepally P."/>
            <person name="Chung J.K."/>
            <person name="Losada L."/>
            <person name="Nierman W.C."/>
        </authorList>
    </citation>
    <scope>NUCLEOTIDE SEQUENCE [LARGE SCALE GENOMIC DNA]</scope>
    <source>
        <strain evidence="2 3">NIH1004</strain>
    </source>
</reference>
<accession>A0A5M9MP87</accession>
<dbReference type="RefSeq" id="XP_033427077.1">
    <property type="nucleotide sequence ID" value="XM_033571045.1"/>
</dbReference>
<gene>
    <name evidence="2" type="ORF">ATNIH1004_006413</name>
</gene>
<feature type="region of interest" description="Disordered" evidence="1">
    <location>
        <begin position="1"/>
        <end position="48"/>
    </location>
</feature>
<feature type="region of interest" description="Disordered" evidence="1">
    <location>
        <begin position="60"/>
        <end position="93"/>
    </location>
</feature>
<dbReference type="EMBL" id="QUQM01000004">
    <property type="protein sequence ID" value="KAA8647716.1"/>
    <property type="molecule type" value="Genomic_DNA"/>
</dbReference>
<proteinExistence type="predicted"/>
<dbReference type="AlphaFoldDB" id="A0A5M9MP87"/>